<proteinExistence type="predicted"/>
<sequence>MSVASLLERLHGSVGRRGDSETDVAIARQGGVSHAAFTASVLTRLLSDLPDSHRIVGLNGTSGGAVSASDW</sequence>
<keyword evidence="2" id="KW-1185">Reference proteome</keyword>
<reference evidence="1 2" key="1">
    <citation type="submission" date="2019-01" db="EMBL/GenBank/DDBJ databases">
        <title>Halorientalis sp. F13-25 a new haloarchaeum isolated from hypersaline water.</title>
        <authorList>
            <person name="Ana D.-V."/>
            <person name="Cristina S.-P."/>
            <person name="Antonio V."/>
        </authorList>
    </citation>
    <scope>NUCLEOTIDE SEQUENCE [LARGE SCALE GENOMIC DNA]</scope>
    <source>
        <strain evidence="1 2">F13-25</strain>
    </source>
</reference>
<protein>
    <submittedName>
        <fullName evidence="1">Uncharacterized protein</fullName>
    </submittedName>
</protein>
<organism evidence="1 2">
    <name type="scientific">Halorientalis pallida</name>
    <dbReference type="NCBI Taxonomy" id="2479928"/>
    <lineage>
        <taxon>Archaea</taxon>
        <taxon>Methanobacteriati</taxon>
        <taxon>Methanobacteriota</taxon>
        <taxon>Stenosarchaea group</taxon>
        <taxon>Halobacteria</taxon>
        <taxon>Halobacteriales</taxon>
        <taxon>Haloarculaceae</taxon>
        <taxon>Halorientalis</taxon>
    </lineage>
</organism>
<dbReference type="AlphaFoldDB" id="A0A498L2J7"/>
<dbReference type="EMBL" id="RDFA01000005">
    <property type="protein sequence ID" value="RXK47991.1"/>
    <property type="molecule type" value="Genomic_DNA"/>
</dbReference>
<evidence type="ECO:0000313" key="1">
    <source>
        <dbReference type="EMBL" id="RXK47991.1"/>
    </source>
</evidence>
<accession>A0A498L2J7</accession>
<gene>
    <name evidence="1" type="ORF">EAF64_15270</name>
</gene>
<evidence type="ECO:0000313" key="2">
    <source>
        <dbReference type="Proteomes" id="UP000289691"/>
    </source>
</evidence>
<dbReference type="RefSeq" id="WP_129069843.1">
    <property type="nucleotide sequence ID" value="NZ_RDFA01000005.1"/>
</dbReference>
<name>A0A498L2J7_9EURY</name>
<dbReference type="Proteomes" id="UP000289691">
    <property type="component" value="Unassembled WGS sequence"/>
</dbReference>
<comment type="caution">
    <text evidence="1">The sequence shown here is derived from an EMBL/GenBank/DDBJ whole genome shotgun (WGS) entry which is preliminary data.</text>
</comment>